<keyword evidence="10" id="KW-1185">Reference proteome</keyword>
<dbReference type="PANTHER" id="PTHR38459">
    <property type="entry name" value="PROPHAGE BACTOPRENOL-LINKED GLUCOSE TRANSLOCASE HOMOLOG"/>
    <property type="match status" value="1"/>
</dbReference>
<sequence>MKRAARYVFVRHRHNWIQLIRFGLVGGSGVVVNNIIFVLANKIWSHPNDVVFAIPFTDFNVRWQLIYSTLAFLIANLWNFMLNRHWTFNSAKHASWLREYWPFLLVGFGAQLVTMLIETLMINPTSPLYLPGPPFTEGSTGLTNRYYWAHLIAILITVPITFVLNKLWTFSAVRGRKRHDEHAPPVPMVAPVVAPEVEDEAEEALAEQAAAHPDRRHSEPVGAHHDDESSRR</sequence>
<dbReference type="Pfam" id="PF04138">
    <property type="entry name" value="GtrA_DPMS_TM"/>
    <property type="match status" value="1"/>
</dbReference>
<dbReference type="Proteomes" id="UP000527616">
    <property type="component" value="Unassembled WGS sequence"/>
</dbReference>
<evidence type="ECO:0000259" key="8">
    <source>
        <dbReference type="Pfam" id="PF04138"/>
    </source>
</evidence>
<feature type="transmembrane region" description="Helical" evidence="7">
    <location>
        <begin position="64"/>
        <end position="82"/>
    </location>
</feature>
<gene>
    <name evidence="9" type="ORF">GGQ54_002873</name>
</gene>
<dbReference type="InterPro" id="IPR051401">
    <property type="entry name" value="GtrA_CellWall_Glycosyl"/>
</dbReference>
<comment type="similarity">
    <text evidence="2">Belongs to the GtrA family.</text>
</comment>
<comment type="subcellular location">
    <subcellularLocation>
        <location evidence="1">Membrane</location>
        <topology evidence="1">Multi-pass membrane protein</topology>
    </subcellularLocation>
</comment>
<keyword evidence="5 7" id="KW-0472">Membrane</keyword>
<feature type="domain" description="GtrA/DPMS transmembrane" evidence="8">
    <location>
        <begin position="21"/>
        <end position="123"/>
    </location>
</feature>
<dbReference type="PANTHER" id="PTHR38459:SF1">
    <property type="entry name" value="PROPHAGE BACTOPRENOL-LINKED GLUCOSE TRANSLOCASE HOMOLOG"/>
    <property type="match status" value="1"/>
</dbReference>
<dbReference type="InterPro" id="IPR007267">
    <property type="entry name" value="GtrA_DPMS_TM"/>
</dbReference>
<evidence type="ECO:0000256" key="2">
    <source>
        <dbReference type="ARBA" id="ARBA00009399"/>
    </source>
</evidence>
<dbReference type="EMBL" id="JACBZS010000001">
    <property type="protein sequence ID" value="NYI72313.1"/>
    <property type="molecule type" value="Genomic_DNA"/>
</dbReference>
<evidence type="ECO:0000256" key="7">
    <source>
        <dbReference type="SAM" id="Phobius"/>
    </source>
</evidence>
<evidence type="ECO:0000256" key="6">
    <source>
        <dbReference type="SAM" id="MobiDB-lite"/>
    </source>
</evidence>
<feature type="transmembrane region" description="Helical" evidence="7">
    <location>
        <begin position="20"/>
        <end position="44"/>
    </location>
</feature>
<feature type="transmembrane region" description="Helical" evidence="7">
    <location>
        <begin position="146"/>
        <end position="168"/>
    </location>
</feature>
<comment type="caution">
    <text evidence="9">The sequence shown here is derived from an EMBL/GenBank/DDBJ whole genome shotgun (WGS) entry which is preliminary data.</text>
</comment>
<protein>
    <submittedName>
        <fullName evidence="9">Putative flippase GtrA</fullName>
    </submittedName>
</protein>
<dbReference type="AlphaFoldDB" id="A0A7Z0DBM5"/>
<accession>A0A7Z0DBM5</accession>
<feature type="compositionally biased region" description="Basic and acidic residues" evidence="6">
    <location>
        <begin position="212"/>
        <end position="232"/>
    </location>
</feature>
<feature type="transmembrane region" description="Helical" evidence="7">
    <location>
        <begin position="103"/>
        <end position="126"/>
    </location>
</feature>
<dbReference type="GO" id="GO:0005886">
    <property type="term" value="C:plasma membrane"/>
    <property type="evidence" value="ECO:0007669"/>
    <property type="project" value="TreeGrafter"/>
</dbReference>
<proteinExistence type="inferred from homology"/>
<evidence type="ECO:0000256" key="3">
    <source>
        <dbReference type="ARBA" id="ARBA00022692"/>
    </source>
</evidence>
<keyword evidence="4 7" id="KW-1133">Transmembrane helix</keyword>
<organism evidence="9 10">
    <name type="scientific">Naumannella cuiyingiana</name>
    <dbReference type="NCBI Taxonomy" id="1347891"/>
    <lineage>
        <taxon>Bacteria</taxon>
        <taxon>Bacillati</taxon>
        <taxon>Actinomycetota</taxon>
        <taxon>Actinomycetes</taxon>
        <taxon>Propionibacteriales</taxon>
        <taxon>Propionibacteriaceae</taxon>
        <taxon>Naumannella</taxon>
    </lineage>
</organism>
<name>A0A7Z0DBM5_9ACTN</name>
<dbReference type="GO" id="GO:0000271">
    <property type="term" value="P:polysaccharide biosynthetic process"/>
    <property type="evidence" value="ECO:0007669"/>
    <property type="project" value="InterPro"/>
</dbReference>
<evidence type="ECO:0000256" key="1">
    <source>
        <dbReference type="ARBA" id="ARBA00004141"/>
    </source>
</evidence>
<reference evidence="9 10" key="1">
    <citation type="submission" date="2020-07" db="EMBL/GenBank/DDBJ databases">
        <title>Sequencing the genomes of 1000 actinobacteria strains.</title>
        <authorList>
            <person name="Klenk H.-P."/>
        </authorList>
    </citation>
    <scope>NUCLEOTIDE SEQUENCE [LARGE SCALE GENOMIC DNA]</scope>
    <source>
        <strain evidence="9 10">DSM 103164</strain>
    </source>
</reference>
<evidence type="ECO:0000313" key="9">
    <source>
        <dbReference type="EMBL" id="NYI72313.1"/>
    </source>
</evidence>
<dbReference type="RefSeq" id="WP_179445995.1">
    <property type="nucleotide sequence ID" value="NZ_JACBZS010000001.1"/>
</dbReference>
<feature type="region of interest" description="Disordered" evidence="6">
    <location>
        <begin position="197"/>
        <end position="232"/>
    </location>
</feature>
<evidence type="ECO:0000256" key="5">
    <source>
        <dbReference type="ARBA" id="ARBA00023136"/>
    </source>
</evidence>
<evidence type="ECO:0000256" key="4">
    <source>
        <dbReference type="ARBA" id="ARBA00022989"/>
    </source>
</evidence>
<keyword evidence="3 7" id="KW-0812">Transmembrane</keyword>
<evidence type="ECO:0000313" key="10">
    <source>
        <dbReference type="Proteomes" id="UP000527616"/>
    </source>
</evidence>